<evidence type="ECO:0000313" key="1">
    <source>
        <dbReference type="EMBL" id="SIN74620.1"/>
    </source>
</evidence>
<sequence>MKISLNILPSLFLLGTFFIVQSSYSQTDWLLDNSTYKARIIEGTEELELTNGLVKRVIKISPNAATIRLDNLTSGESYLRGVKPEAEVQINGVNYEVGGLNGQPNYAFLKEEWIKDLHNSNAAMQFNGYEILETETPFEWAKIRYGDLDRPWPPKGVHLRLDFKLPEQNKLLESNDPLPSFLGRKKIYSTEFNELDPTWSTHESTSHPRSSFENEGKIGEIYTLQNSAVYVERKLEEDTKIIEATFSTGTDQSKEYGPGITLVWPDQTIKFFLRPGGNSYDDGIPMFGLWNGKEQIRAAGGRQKLDLSTPWSLRFRVTEKAVYCEAKPKNGGWMTIETLPAFSSMPTHVRIGKSDGNGNPQDGDELGELVRLQVLDFALYGSIDQSVKNSLQPGDVTVSVHYELYDGIPVFGKWITVKNQSPKDINLDEFTSEIIAAVEYESKVEVRENTVFKKPNIHVETDMAFASMSADDANAHLVKWLPDPDYSTQVNYLRQTPSLLKVSPEYGPDQTIAPGEEFTSFRTFVLPHDSYDRERKGLAMRRMYKTLAPWTTENPLMMHARFADWKRVKTAIDQASEVGFEMVILTFGSGFNIEDDSEEYLAEMKRYADYAKSKGVEIGGYSLLASRSIDASTNVVMPEGMRPTFGNSPCIESEWGQAYFRKLYNFYEKSGFTLLEHDGSYPGDVCASEDHPGHKGLNDSRWNQYRTISNFYKWSRSKGIYLNIPDYYFMTGGSKIAMGYREVNWSLPRNEQLVHARQNIYDGTWEKTSTMGWMFVPLTEYHGGGEAATIEPLNEHLAHYEMMMASNLGAGVQACYRGPRLFDSEETKNMVKGMVGWYKEHRQVLEGDIIHLKRATGNDLDYWLNVNPSGEEKGMLVVYNPTNQEITKKIKVPLYYTGLTDETRITTKSGDSTNLRLNRDYSVEIEVTVPSNGDSWVLFQ</sequence>
<gene>
    <name evidence="1" type="ORF">SAMN05444394_1424</name>
</gene>
<evidence type="ECO:0000313" key="2">
    <source>
        <dbReference type="Proteomes" id="UP000185221"/>
    </source>
</evidence>
<evidence type="ECO:0008006" key="3">
    <source>
        <dbReference type="Google" id="ProtNLM"/>
    </source>
</evidence>
<name>A0A1N6DV50_9BACT</name>
<dbReference type="OrthoDB" id="9804769at2"/>
<protein>
    <recommendedName>
        <fullName evidence="3">Alpha-galactosidase</fullName>
    </recommendedName>
</protein>
<organism evidence="1 2">
    <name type="scientific">Algoriphagus halophilus</name>
    <dbReference type="NCBI Taxonomy" id="226505"/>
    <lineage>
        <taxon>Bacteria</taxon>
        <taxon>Pseudomonadati</taxon>
        <taxon>Bacteroidota</taxon>
        <taxon>Cytophagia</taxon>
        <taxon>Cytophagales</taxon>
        <taxon>Cyclobacteriaceae</taxon>
        <taxon>Algoriphagus</taxon>
    </lineage>
</organism>
<accession>A0A1N6DV50</accession>
<dbReference type="EMBL" id="FSRC01000001">
    <property type="protein sequence ID" value="SIN74620.1"/>
    <property type="molecule type" value="Genomic_DNA"/>
</dbReference>
<dbReference type="Proteomes" id="UP000185221">
    <property type="component" value="Unassembled WGS sequence"/>
</dbReference>
<dbReference type="STRING" id="226505.SAMN05444394_1424"/>
<proteinExistence type="predicted"/>
<keyword evidence="2" id="KW-1185">Reference proteome</keyword>
<dbReference type="AlphaFoldDB" id="A0A1N6DV50"/>
<dbReference type="RefSeq" id="WP_074224097.1">
    <property type="nucleotide sequence ID" value="NZ_FSRC01000001.1"/>
</dbReference>
<reference evidence="2" key="1">
    <citation type="submission" date="2016-11" db="EMBL/GenBank/DDBJ databases">
        <authorList>
            <person name="Varghese N."/>
            <person name="Submissions S."/>
        </authorList>
    </citation>
    <scope>NUCLEOTIDE SEQUENCE [LARGE SCALE GENOMIC DNA]</scope>
    <source>
        <strain evidence="2">DSM 15292</strain>
    </source>
</reference>